<organism evidence="2 3">
    <name type="scientific">Thalassiosira oceanica</name>
    <name type="common">Marine diatom</name>
    <dbReference type="NCBI Taxonomy" id="159749"/>
    <lineage>
        <taxon>Eukaryota</taxon>
        <taxon>Sar</taxon>
        <taxon>Stramenopiles</taxon>
        <taxon>Ochrophyta</taxon>
        <taxon>Bacillariophyta</taxon>
        <taxon>Coscinodiscophyceae</taxon>
        <taxon>Thalassiosirophycidae</taxon>
        <taxon>Thalassiosirales</taxon>
        <taxon>Thalassiosiraceae</taxon>
        <taxon>Thalassiosira</taxon>
    </lineage>
</organism>
<dbReference type="EMBL" id="AGNL01003064">
    <property type="protein sequence ID" value="EJK75216.1"/>
    <property type="molecule type" value="Genomic_DNA"/>
</dbReference>
<keyword evidence="3" id="KW-1185">Reference proteome</keyword>
<keyword evidence="1" id="KW-0732">Signal</keyword>
<dbReference type="AlphaFoldDB" id="K0TLE2"/>
<gene>
    <name evidence="2" type="ORF">THAOC_03070</name>
</gene>
<evidence type="ECO:0000313" key="2">
    <source>
        <dbReference type="EMBL" id="EJK75216.1"/>
    </source>
</evidence>
<comment type="caution">
    <text evidence="2">The sequence shown here is derived from an EMBL/GenBank/DDBJ whole genome shotgun (WGS) entry which is preliminary data.</text>
</comment>
<sequence>MWTLRVLAVFVLYFSCSVLGFSSLQSLPACAYRPDSALHSSIAGSYFRRNDIDRDILTFCRMGDDDERRESFKSFVSSQIKQELKSFAGLEIRDLPFVRDVDESLARLGQAVQDEAWENYVVAGFNDQSDVYESSEGYYELWRLVDMLIQFKVQIKGFDKNSKIATLTKKKKCGQCTVCSCKKGGKVYR</sequence>
<reference evidence="2 3" key="1">
    <citation type="journal article" date="2012" name="Genome Biol.">
        <title>Genome and low-iron response of an oceanic diatom adapted to chronic iron limitation.</title>
        <authorList>
            <person name="Lommer M."/>
            <person name="Specht M."/>
            <person name="Roy A.S."/>
            <person name="Kraemer L."/>
            <person name="Andreson R."/>
            <person name="Gutowska M.A."/>
            <person name="Wolf J."/>
            <person name="Bergner S.V."/>
            <person name="Schilhabel M.B."/>
            <person name="Klostermeier U.C."/>
            <person name="Beiko R.G."/>
            <person name="Rosenstiel P."/>
            <person name="Hippler M."/>
            <person name="Laroche J."/>
        </authorList>
    </citation>
    <scope>NUCLEOTIDE SEQUENCE [LARGE SCALE GENOMIC DNA]</scope>
    <source>
        <strain evidence="2 3">CCMP1005</strain>
    </source>
</reference>
<accession>K0TLE2</accession>
<proteinExistence type="predicted"/>
<feature type="signal peptide" evidence="1">
    <location>
        <begin position="1"/>
        <end position="20"/>
    </location>
</feature>
<evidence type="ECO:0000313" key="3">
    <source>
        <dbReference type="Proteomes" id="UP000266841"/>
    </source>
</evidence>
<evidence type="ECO:0000256" key="1">
    <source>
        <dbReference type="SAM" id="SignalP"/>
    </source>
</evidence>
<feature type="chain" id="PRO_5003838074" evidence="1">
    <location>
        <begin position="21"/>
        <end position="189"/>
    </location>
</feature>
<dbReference type="Proteomes" id="UP000266841">
    <property type="component" value="Unassembled WGS sequence"/>
</dbReference>
<protein>
    <submittedName>
        <fullName evidence="2">Uncharacterized protein</fullName>
    </submittedName>
</protein>
<name>K0TLE2_THAOC</name>